<keyword evidence="2" id="KW-0547">Nucleotide-binding</keyword>
<protein>
    <recommendedName>
        <fullName evidence="5">NB-ARC domain-containing protein</fullName>
    </recommendedName>
</protein>
<evidence type="ECO:0000313" key="6">
    <source>
        <dbReference type="EMBL" id="SPD33989.1"/>
    </source>
</evidence>
<dbReference type="SUPFAM" id="SSF52540">
    <property type="entry name" value="P-loop containing nucleoside triphosphate hydrolases"/>
    <property type="match status" value="2"/>
</dbReference>
<evidence type="ECO:0000256" key="4">
    <source>
        <dbReference type="ARBA" id="ARBA00022840"/>
    </source>
</evidence>
<name>A0A2N9JBZ7_FAGSY</name>
<organism evidence="6">
    <name type="scientific">Fagus sylvatica</name>
    <name type="common">Beechnut</name>
    <dbReference type="NCBI Taxonomy" id="28930"/>
    <lineage>
        <taxon>Eukaryota</taxon>
        <taxon>Viridiplantae</taxon>
        <taxon>Streptophyta</taxon>
        <taxon>Embryophyta</taxon>
        <taxon>Tracheophyta</taxon>
        <taxon>Spermatophyta</taxon>
        <taxon>Magnoliopsida</taxon>
        <taxon>eudicotyledons</taxon>
        <taxon>Gunneridae</taxon>
        <taxon>Pentapetalae</taxon>
        <taxon>rosids</taxon>
        <taxon>fabids</taxon>
        <taxon>Fagales</taxon>
        <taxon>Fagaceae</taxon>
        <taxon>Fagus</taxon>
    </lineage>
</organism>
<comment type="similarity">
    <text evidence="1">Belongs to the disease resistance NB-LRR family.</text>
</comment>
<dbReference type="GO" id="GO:0005524">
    <property type="term" value="F:ATP binding"/>
    <property type="evidence" value="ECO:0007669"/>
    <property type="project" value="UniProtKB-KW"/>
</dbReference>
<dbReference type="InterPro" id="IPR042197">
    <property type="entry name" value="Apaf_helical"/>
</dbReference>
<sequence>MEHNVDRATRNGKAIEKDVENWRSRAEKITEKAKPFCKDGDQANMTCCNSWCPNLISRYHLGKNAYQIELEVRKIKEDKVKDIDVGYDAPIDGTGTAISTTDYEDFESRESVRKKVMEALKDDNVRRIGVYGTGGVGKTMLVKKVAEQAMDKKLFNKVFVIDVSETPDFEKIQESIARRLNLTLPGGDQYDQYLRADRLRKQLKEEEKILVIVDNIWQRSGLDLEALGIPFDKDQNGCKFLLTSREKLVLSNDMKVERNFAVEGLMESEAIYLFAKIVCNIDEIRQIEDMAGETSKKDDMVEIVKKCFDLAGETSKKDKDDMVEIVKKCFDSAGETSKKDDMVEIVKKCAGLPLAIRTVAKALKGKNQNHWTDAVQKLKGSNPIGMDRMDDGVYSAIRLSYNLLKNKEQQSLFLLCSLHAQNLEINMDYLLRHDVGYVQNDIYDVGLSVFQSAYTMAAARTSLEASIDNLKNCCLLLEGNDSRTIKMHDVIRYVAINIAKEKYMFIIKEALELEGRSKSKDLIAISLPYGYVSELPEKLECPQLKYFLLFNNKNTLQIPGKFFEDAKELSVLSLDGVRLPSCDSLLKYLQNLQTLCLVDCKLDDVTVIGQMKNLKVLSLSGSDIKQLPKDIGNLTRLQLLDLGNCSKLQLIPRDVLSKLKRLNELYIENSFNQWEVDGPNVEERNARVSELDHLCNLTTLTIHIPNARILPNGFYFNNLVGYKILIGKNLDWTSESKISTLKINIDSIDRSFQLDDGIKTLLKKCEALSLGKLNGVDKILYEDCEGFPKLKYLDIKDNAEILYIISLIERHLVFPVLESISLRNMINLEKICNGQLAENSSCMLRKVVLERCDSLQFVFSSMAGCFPRLQEIIINRCMKMEVVLLEESKDEIQVSDDDSTMKFSELCILHLQNVPNLRGFSSGVDSFLLFNKKV</sequence>
<proteinExistence type="inferred from homology"/>
<keyword evidence="4" id="KW-0067">ATP-binding</keyword>
<accession>A0A2N9JBZ7</accession>
<dbReference type="InterPro" id="IPR002182">
    <property type="entry name" value="NB-ARC"/>
</dbReference>
<evidence type="ECO:0000259" key="5">
    <source>
        <dbReference type="Pfam" id="PF00931"/>
    </source>
</evidence>
<keyword evidence="3" id="KW-0611">Plant defense</keyword>
<dbReference type="PANTHER" id="PTHR33463">
    <property type="entry name" value="NB-ARC DOMAIN-CONTAINING PROTEIN-RELATED"/>
    <property type="match status" value="1"/>
</dbReference>
<evidence type="ECO:0000256" key="1">
    <source>
        <dbReference type="ARBA" id="ARBA00008894"/>
    </source>
</evidence>
<dbReference type="Gene3D" id="3.40.50.300">
    <property type="entry name" value="P-loop containing nucleotide triphosphate hydrolases"/>
    <property type="match status" value="1"/>
</dbReference>
<dbReference type="Gene3D" id="3.80.10.10">
    <property type="entry name" value="Ribonuclease Inhibitor"/>
    <property type="match status" value="2"/>
</dbReference>
<dbReference type="InterPro" id="IPR032675">
    <property type="entry name" value="LRR_dom_sf"/>
</dbReference>
<dbReference type="InterPro" id="IPR050905">
    <property type="entry name" value="Plant_NBS-LRR"/>
</dbReference>
<dbReference type="EMBL" id="OIVN01006483">
    <property type="protein sequence ID" value="SPD33989.1"/>
    <property type="molecule type" value="Genomic_DNA"/>
</dbReference>
<dbReference type="AlphaFoldDB" id="A0A2N9JBZ7"/>
<dbReference type="InterPro" id="IPR027417">
    <property type="entry name" value="P-loop_NTPase"/>
</dbReference>
<dbReference type="Pfam" id="PF00931">
    <property type="entry name" value="NB-ARC"/>
    <property type="match status" value="1"/>
</dbReference>
<dbReference type="GO" id="GO:0006952">
    <property type="term" value="P:defense response"/>
    <property type="evidence" value="ECO:0007669"/>
    <property type="project" value="UniProtKB-KW"/>
</dbReference>
<feature type="domain" description="NB-ARC" evidence="5">
    <location>
        <begin position="113"/>
        <end position="280"/>
    </location>
</feature>
<dbReference type="SUPFAM" id="SSF52058">
    <property type="entry name" value="L domain-like"/>
    <property type="match status" value="1"/>
</dbReference>
<reference evidence="6" key="1">
    <citation type="submission" date="2018-02" db="EMBL/GenBank/DDBJ databases">
        <authorList>
            <person name="Cohen D.B."/>
            <person name="Kent A.D."/>
        </authorList>
    </citation>
    <scope>NUCLEOTIDE SEQUENCE</scope>
</reference>
<gene>
    <name evidence="6" type="ORF">FSB_LOCUS61871</name>
</gene>
<dbReference type="PANTHER" id="PTHR33463:SF203">
    <property type="entry name" value="AAA+ ATPASE DOMAIN-CONTAINING PROTEIN"/>
    <property type="match status" value="1"/>
</dbReference>
<dbReference type="Gene3D" id="1.10.8.430">
    <property type="entry name" value="Helical domain of apoptotic protease-activating factors"/>
    <property type="match status" value="1"/>
</dbReference>
<evidence type="ECO:0000256" key="2">
    <source>
        <dbReference type="ARBA" id="ARBA00022741"/>
    </source>
</evidence>
<dbReference type="PRINTS" id="PR00364">
    <property type="entry name" value="DISEASERSIST"/>
</dbReference>
<evidence type="ECO:0000256" key="3">
    <source>
        <dbReference type="ARBA" id="ARBA00022821"/>
    </source>
</evidence>
<dbReference type="GO" id="GO:0043531">
    <property type="term" value="F:ADP binding"/>
    <property type="evidence" value="ECO:0007669"/>
    <property type="project" value="InterPro"/>
</dbReference>